<dbReference type="Proteomes" id="UP001497623">
    <property type="component" value="Unassembled WGS sequence"/>
</dbReference>
<reference evidence="2 3" key="1">
    <citation type="submission" date="2024-05" db="EMBL/GenBank/DDBJ databases">
        <authorList>
            <person name="Wallberg A."/>
        </authorList>
    </citation>
    <scope>NUCLEOTIDE SEQUENCE [LARGE SCALE GENOMIC DNA]</scope>
</reference>
<feature type="non-terminal residue" evidence="2">
    <location>
        <position position="125"/>
    </location>
</feature>
<dbReference type="PROSITE" id="PS50994">
    <property type="entry name" value="INTEGRASE"/>
    <property type="match status" value="1"/>
</dbReference>
<dbReference type="PANTHER" id="PTHR47331:SF1">
    <property type="entry name" value="GAG-LIKE PROTEIN"/>
    <property type="match status" value="1"/>
</dbReference>
<feature type="domain" description="Integrase catalytic" evidence="1">
    <location>
        <begin position="1"/>
        <end position="125"/>
    </location>
</feature>
<evidence type="ECO:0000313" key="3">
    <source>
        <dbReference type="Proteomes" id="UP001497623"/>
    </source>
</evidence>
<evidence type="ECO:0000259" key="1">
    <source>
        <dbReference type="PROSITE" id="PS50994"/>
    </source>
</evidence>
<dbReference type="GO" id="GO:0003676">
    <property type="term" value="F:nucleic acid binding"/>
    <property type="evidence" value="ECO:0007669"/>
    <property type="project" value="InterPro"/>
</dbReference>
<feature type="non-terminal residue" evidence="2">
    <location>
        <position position="1"/>
    </location>
</feature>
<protein>
    <recommendedName>
        <fullName evidence="1">Integrase catalytic domain-containing protein</fullName>
    </recommendedName>
</protein>
<accession>A0AAV2PZV3</accession>
<dbReference type="Gene3D" id="3.30.420.10">
    <property type="entry name" value="Ribonuclease H-like superfamily/Ribonuclease H"/>
    <property type="match status" value="1"/>
</dbReference>
<dbReference type="InterPro" id="IPR012337">
    <property type="entry name" value="RNaseH-like_sf"/>
</dbReference>
<dbReference type="SUPFAM" id="SSF53098">
    <property type="entry name" value="Ribonuclease H-like"/>
    <property type="match status" value="1"/>
</dbReference>
<name>A0AAV2PZV3_MEGNR</name>
<proteinExistence type="predicted"/>
<dbReference type="AlphaFoldDB" id="A0AAV2PZV3"/>
<evidence type="ECO:0000313" key="2">
    <source>
        <dbReference type="EMBL" id="CAL4066016.1"/>
    </source>
</evidence>
<dbReference type="EMBL" id="CAXKWB010002008">
    <property type="protein sequence ID" value="CAL4066016.1"/>
    <property type="molecule type" value="Genomic_DNA"/>
</dbReference>
<dbReference type="GO" id="GO:0015074">
    <property type="term" value="P:DNA integration"/>
    <property type="evidence" value="ECO:0007669"/>
    <property type="project" value="InterPro"/>
</dbReference>
<keyword evidence="3" id="KW-1185">Reference proteome</keyword>
<comment type="caution">
    <text evidence="2">The sequence shown here is derived from an EMBL/GenBank/DDBJ whole genome shotgun (WGS) entry which is preliminary data.</text>
</comment>
<sequence length="125" mass="14186">TSAQAFFDALSDLATFYRMPKLLLSDNGTQFHAADRVLKKLQRNKVIQDTLGAKEVQWLFNPARASHIGGVFERIIQLVRVEIRKMSSGTKLTLQESKVQLLEVQRILNRRPLTRATASLDDMTC</sequence>
<dbReference type="InterPro" id="IPR001584">
    <property type="entry name" value="Integrase_cat-core"/>
</dbReference>
<dbReference type="PANTHER" id="PTHR47331">
    <property type="entry name" value="PHD-TYPE DOMAIN-CONTAINING PROTEIN"/>
    <property type="match status" value="1"/>
</dbReference>
<organism evidence="2 3">
    <name type="scientific">Meganyctiphanes norvegica</name>
    <name type="common">Northern krill</name>
    <name type="synonym">Thysanopoda norvegica</name>
    <dbReference type="NCBI Taxonomy" id="48144"/>
    <lineage>
        <taxon>Eukaryota</taxon>
        <taxon>Metazoa</taxon>
        <taxon>Ecdysozoa</taxon>
        <taxon>Arthropoda</taxon>
        <taxon>Crustacea</taxon>
        <taxon>Multicrustacea</taxon>
        <taxon>Malacostraca</taxon>
        <taxon>Eumalacostraca</taxon>
        <taxon>Eucarida</taxon>
        <taxon>Euphausiacea</taxon>
        <taxon>Euphausiidae</taxon>
        <taxon>Meganyctiphanes</taxon>
    </lineage>
</organism>
<gene>
    <name evidence="2" type="ORF">MNOR_LOCUS5263</name>
</gene>
<dbReference type="InterPro" id="IPR036397">
    <property type="entry name" value="RNaseH_sf"/>
</dbReference>